<accession>A0A1F6WAA4</accession>
<evidence type="ECO:0000256" key="2">
    <source>
        <dbReference type="ARBA" id="ARBA00022481"/>
    </source>
</evidence>
<name>A0A1F6WAA4_9BACT</name>
<keyword evidence="3" id="KW-0812">Transmembrane</keyword>
<dbReference type="EMBL" id="MFUJ01000037">
    <property type="protein sequence ID" value="OGI78841.1"/>
    <property type="molecule type" value="Genomic_DNA"/>
</dbReference>
<dbReference type="NCBIfam" id="TIGR02532">
    <property type="entry name" value="IV_pilin_GFxxxE"/>
    <property type="match status" value="1"/>
</dbReference>
<comment type="subcellular location">
    <subcellularLocation>
        <location evidence="1">Membrane</location>
        <topology evidence="1">Single-pass membrane protein</topology>
    </subcellularLocation>
</comment>
<dbReference type="Proteomes" id="UP000177052">
    <property type="component" value="Unassembled WGS sequence"/>
</dbReference>
<gene>
    <name evidence="6" type="ORF">A3F19_00375</name>
</gene>
<dbReference type="Pfam" id="PF07963">
    <property type="entry name" value="N_methyl"/>
    <property type="match status" value="1"/>
</dbReference>
<dbReference type="GO" id="GO:0015628">
    <property type="term" value="P:protein secretion by the type II secretion system"/>
    <property type="evidence" value="ECO:0007669"/>
    <property type="project" value="InterPro"/>
</dbReference>
<protein>
    <recommendedName>
        <fullName evidence="8">Type II secretion system protein GspG C-terminal domain-containing protein</fullName>
    </recommendedName>
</protein>
<evidence type="ECO:0000256" key="4">
    <source>
        <dbReference type="ARBA" id="ARBA00022989"/>
    </source>
</evidence>
<dbReference type="PRINTS" id="PR00885">
    <property type="entry name" value="BCTERIALGSPH"/>
</dbReference>
<keyword evidence="4" id="KW-1133">Transmembrane helix</keyword>
<dbReference type="GO" id="GO:0016020">
    <property type="term" value="C:membrane"/>
    <property type="evidence" value="ECO:0007669"/>
    <property type="project" value="UniProtKB-SubCell"/>
</dbReference>
<dbReference type="Gene3D" id="3.30.700.10">
    <property type="entry name" value="Glycoprotein, Type 4 Pilin"/>
    <property type="match status" value="1"/>
</dbReference>
<reference evidence="6 7" key="1">
    <citation type="journal article" date="2016" name="Nat. Commun.">
        <title>Thousands of microbial genomes shed light on interconnected biogeochemical processes in an aquifer system.</title>
        <authorList>
            <person name="Anantharaman K."/>
            <person name="Brown C.T."/>
            <person name="Hug L.A."/>
            <person name="Sharon I."/>
            <person name="Castelle C.J."/>
            <person name="Probst A.J."/>
            <person name="Thomas B.C."/>
            <person name="Singh A."/>
            <person name="Wilkins M.J."/>
            <person name="Karaoz U."/>
            <person name="Brodie E.L."/>
            <person name="Williams K.H."/>
            <person name="Hubbard S.S."/>
            <person name="Banfield J.F."/>
        </authorList>
    </citation>
    <scope>NUCLEOTIDE SEQUENCE [LARGE SCALE GENOMIC DNA]</scope>
</reference>
<proteinExistence type="predicted"/>
<evidence type="ECO:0000256" key="3">
    <source>
        <dbReference type="ARBA" id="ARBA00022692"/>
    </source>
</evidence>
<evidence type="ECO:0000256" key="5">
    <source>
        <dbReference type="ARBA" id="ARBA00023136"/>
    </source>
</evidence>
<dbReference type="GO" id="GO:0015627">
    <property type="term" value="C:type II protein secretion system complex"/>
    <property type="evidence" value="ECO:0007669"/>
    <property type="project" value="InterPro"/>
</dbReference>
<dbReference type="InterPro" id="IPR012902">
    <property type="entry name" value="N_methyl_site"/>
</dbReference>
<comment type="caution">
    <text evidence="6">The sequence shown here is derived from an EMBL/GenBank/DDBJ whole genome shotgun (WGS) entry which is preliminary data.</text>
</comment>
<dbReference type="InterPro" id="IPR002416">
    <property type="entry name" value="T2SS_protein-GspH"/>
</dbReference>
<keyword evidence="5" id="KW-0472">Membrane</keyword>
<evidence type="ECO:0000313" key="7">
    <source>
        <dbReference type="Proteomes" id="UP000177052"/>
    </source>
</evidence>
<organism evidence="6 7">
    <name type="scientific">Candidatus Nomurabacteria bacterium RIFCSPHIGHO2_12_FULL_37_29</name>
    <dbReference type="NCBI Taxonomy" id="1801759"/>
    <lineage>
        <taxon>Bacteria</taxon>
        <taxon>Candidatus Nomuraibacteriota</taxon>
    </lineage>
</organism>
<dbReference type="PROSITE" id="PS00409">
    <property type="entry name" value="PROKAR_NTER_METHYL"/>
    <property type="match status" value="1"/>
</dbReference>
<evidence type="ECO:0008006" key="8">
    <source>
        <dbReference type="Google" id="ProtNLM"/>
    </source>
</evidence>
<dbReference type="InterPro" id="IPR045584">
    <property type="entry name" value="Pilin-like"/>
</dbReference>
<evidence type="ECO:0000313" key="6">
    <source>
        <dbReference type="EMBL" id="OGI78841.1"/>
    </source>
</evidence>
<dbReference type="PANTHER" id="PTHR30093">
    <property type="entry name" value="GENERAL SECRETION PATHWAY PROTEIN G"/>
    <property type="match status" value="1"/>
</dbReference>
<dbReference type="AlphaFoldDB" id="A0A1F6WAA4"/>
<sequence length="165" mass="17121">MNFKKGFTLIELLVVVAIIGILASVVLASLNTARGKGGDAAIKANLANIRAQAELLYDTWGNYAVDATPTYFLLAQCANTADTLFSNTNIWGQISSAYNAGAGVASTRCYSASGAWAVAVQLKTGGTAGDAIPDSWCVDASGSSKAYTWAALQTITNSINVSVCR</sequence>
<keyword evidence="2" id="KW-0488">Methylation</keyword>
<evidence type="ECO:0000256" key="1">
    <source>
        <dbReference type="ARBA" id="ARBA00004167"/>
    </source>
</evidence>
<dbReference type="SUPFAM" id="SSF54523">
    <property type="entry name" value="Pili subunits"/>
    <property type="match status" value="1"/>
</dbReference>